<evidence type="ECO:0000259" key="12">
    <source>
        <dbReference type="Pfam" id="PF00122"/>
    </source>
</evidence>
<protein>
    <recommendedName>
        <fullName evidence="9">Cd(2+)-exporting ATPase</fullName>
        <ecNumber evidence="9">7.2.2.21</ecNumber>
    </recommendedName>
</protein>
<dbReference type="SUPFAM" id="SSF56784">
    <property type="entry name" value="HAD-like"/>
    <property type="match status" value="1"/>
</dbReference>
<dbReference type="InterPro" id="IPR001757">
    <property type="entry name" value="P_typ_ATPase"/>
</dbReference>
<keyword evidence="11" id="KW-0547">Nucleotide-binding</keyword>
<evidence type="ECO:0000256" key="5">
    <source>
        <dbReference type="ARBA" id="ARBA00022723"/>
    </source>
</evidence>
<dbReference type="CDD" id="cd02079">
    <property type="entry name" value="P-type_ATPase_HM"/>
    <property type="match status" value="1"/>
</dbReference>
<dbReference type="InterPro" id="IPR051014">
    <property type="entry name" value="Cation_Transport_ATPase_IB"/>
</dbReference>
<comment type="catalytic activity">
    <reaction evidence="10">
        <text>Cd(2+)(in) + ATP + H2O = Cd(2+)(out) + ADP + phosphate + H(+)</text>
        <dbReference type="Rhea" id="RHEA:12132"/>
        <dbReference type="ChEBI" id="CHEBI:15377"/>
        <dbReference type="ChEBI" id="CHEBI:15378"/>
        <dbReference type="ChEBI" id="CHEBI:30616"/>
        <dbReference type="ChEBI" id="CHEBI:43474"/>
        <dbReference type="ChEBI" id="CHEBI:48775"/>
        <dbReference type="ChEBI" id="CHEBI:456216"/>
        <dbReference type="EC" id="7.2.2.21"/>
    </reaction>
</comment>
<feature type="transmembrane region" description="Helical" evidence="11">
    <location>
        <begin position="236"/>
        <end position="254"/>
    </location>
</feature>
<evidence type="ECO:0000256" key="3">
    <source>
        <dbReference type="ARBA" id="ARBA00022539"/>
    </source>
</evidence>
<dbReference type="PANTHER" id="PTHR48085">
    <property type="entry name" value="CADMIUM/ZINC-TRANSPORTING ATPASE HMA2-RELATED"/>
    <property type="match status" value="1"/>
</dbReference>
<dbReference type="InterPro" id="IPR036412">
    <property type="entry name" value="HAD-like_sf"/>
</dbReference>
<keyword evidence="3" id="KW-0104">Cadmium</keyword>
<keyword evidence="11" id="KW-1003">Cell membrane</keyword>
<dbReference type="RefSeq" id="WP_125715426.1">
    <property type="nucleotide sequence ID" value="NZ_JBHTOP010000007.1"/>
</dbReference>
<evidence type="ECO:0000256" key="4">
    <source>
        <dbReference type="ARBA" id="ARBA00022692"/>
    </source>
</evidence>
<dbReference type="Gene3D" id="3.40.50.1000">
    <property type="entry name" value="HAD superfamily/HAD-like"/>
    <property type="match status" value="1"/>
</dbReference>
<evidence type="ECO:0000256" key="8">
    <source>
        <dbReference type="ARBA" id="ARBA00023136"/>
    </source>
</evidence>
<keyword evidence="6" id="KW-1278">Translocase</keyword>
<dbReference type="InterPro" id="IPR008250">
    <property type="entry name" value="ATPase_P-typ_transduc_dom_A_sf"/>
</dbReference>
<comment type="subcellular location">
    <subcellularLocation>
        <location evidence="11">Cell membrane</location>
    </subcellularLocation>
    <subcellularLocation>
        <location evidence="1">Membrane</location>
        <topology evidence="1">Multi-pass membrane protein</topology>
    </subcellularLocation>
</comment>
<dbReference type="SFLD" id="SFLDG00002">
    <property type="entry name" value="C1.7:_P-type_atpase_like"/>
    <property type="match status" value="1"/>
</dbReference>
<evidence type="ECO:0000256" key="6">
    <source>
        <dbReference type="ARBA" id="ARBA00022967"/>
    </source>
</evidence>
<dbReference type="EMBL" id="JBHTOP010000007">
    <property type="protein sequence ID" value="MFD1671380.1"/>
    <property type="molecule type" value="Genomic_DNA"/>
</dbReference>
<dbReference type="NCBIfam" id="TIGR01494">
    <property type="entry name" value="ATPase_P-type"/>
    <property type="match status" value="1"/>
</dbReference>
<dbReference type="Pfam" id="PF00702">
    <property type="entry name" value="Hydrolase"/>
    <property type="match status" value="1"/>
</dbReference>
<dbReference type="SUPFAM" id="SSF81653">
    <property type="entry name" value="Calcium ATPase, transduction domain A"/>
    <property type="match status" value="1"/>
</dbReference>
<feature type="transmembrane region" description="Helical" evidence="11">
    <location>
        <begin position="600"/>
        <end position="618"/>
    </location>
</feature>
<feature type="transmembrane region" description="Helical" evidence="11">
    <location>
        <begin position="12"/>
        <end position="30"/>
    </location>
</feature>
<evidence type="ECO:0000256" key="11">
    <source>
        <dbReference type="RuleBase" id="RU362081"/>
    </source>
</evidence>
<name>A0ABW4J858_9LACO</name>
<dbReference type="InterPro" id="IPR023214">
    <property type="entry name" value="HAD_sf"/>
</dbReference>
<organism evidence="13 14">
    <name type="scientific">Agrilactobacillus yilanensis</name>
    <dbReference type="NCBI Taxonomy" id="2485997"/>
    <lineage>
        <taxon>Bacteria</taxon>
        <taxon>Bacillati</taxon>
        <taxon>Bacillota</taxon>
        <taxon>Bacilli</taxon>
        <taxon>Lactobacillales</taxon>
        <taxon>Lactobacillaceae</taxon>
        <taxon>Agrilactobacillus</taxon>
    </lineage>
</organism>
<comment type="caution">
    <text evidence="13">The sequence shown here is derived from an EMBL/GenBank/DDBJ whole genome shotgun (WGS) entry which is preliminary data.</text>
</comment>
<dbReference type="NCBIfam" id="TIGR01525">
    <property type="entry name" value="ATPase-IB_hvy"/>
    <property type="match status" value="1"/>
</dbReference>
<dbReference type="SFLD" id="SFLDF00027">
    <property type="entry name" value="p-type_atpase"/>
    <property type="match status" value="1"/>
</dbReference>
<feature type="domain" description="P-type ATPase A" evidence="12">
    <location>
        <begin position="119"/>
        <end position="220"/>
    </location>
</feature>
<feature type="transmembrane region" description="Helical" evidence="11">
    <location>
        <begin position="575"/>
        <end position="594"/>
    </location>
</feature>
<dbReference type="Proteomes" id="UP001597267">
    <property type="component" value="Unassembled WGS sequence"/>
</dbReference>
<dbReference type="SFLD" id="SFLDS00003">
    <property type="entry name" value="Haloacid_Dehalogenase"/>
    <property type="match status" value="1"/>
</dbReference>
<dbReference type="Gene3D" id="3.40.1110.10">
    <property type="entry name" value="Calcium-transporting ATPase, cytoplasmic domain N"/>
    <property type="match status" value="1"/>
</dbReference>
<evidence type="ECO:0000313" key="13">
    <source>
        <dbReference type="EMBL" id="MFD1671380.1"/>
    </source>
</evidence>
<proteinExistence type="inferred from homology"/>
<dbReference type="EC" id="7.2.2.21" evidence="9"/>
<dbReference type="InterPro" id="IPR023298">
    <property type="entry name" value="ATPase_P-typ_TM_dom_sf"/>
</dbReference>
<dbReference type="Pfam" id="PF00122">
    <property type="entry name" value="E1-E2_ATPase"/>
    <property type="match status" value="1"/>
</dbReference>
<dbReference type="Gene3D" id="2.70.150.10">
    <property type="entry name" value="Calcium-transporting ATPase, cytoplasmic transduction domain A"/>
    <property type="match status" value="1"/>
</dbReference>
<keyword evidence="8 11" id="KW-0472">Membrane</keyword>
<dbReference type="InterPro" id="IPR027256">
    <property type="entry name" value="P-typ_ATPase_IB"/>
</dbReference>
<evidence type="ECO:0000256" key="7">
    <source>
        <dbReference type="ARBA" id="ARBA00022989"/>
    </source>
</evidence>
<sequence length="637" mass="68023">MKLQQFIAKHSQHILYGTAGFTAIGLLFDYAFHIEIIGLIALIIASIIGVFPIAVKAISALRYKIVSIELLVTIAVIGAFAIQEFHESAIVTFLFLLGDYLEKKTLAKTRQSIKDLTAMAPTTAQVKQADGTVATVDVDDLDKGDIVLTHVGDQIPVDGHITSGQGYVNEAAITGESELVAKKAGDSVYSGTILEDGDLTITTDQVGDMTTFGKIIELVEEAQDSKSSAEKFIDRFAKYYTPAVLVLGILTYIITRDLNLAITLLVLGCPGALVIGAPVSNVAGIGNGAKNGILIKGGEVTAQMSKVDTMVFDKTGTLTVGKPEVATVAYFNGQTPDDLSAYLTKVQEIEQNSNHPLAKAVVTYLKAQGVPADQEAAPQVTTIKGRGLYSEDEDLLIGNLALMTDHNVQISAADKAKVEAIQHQGRSIVAVAAAGALQVVFGISDVLRPNVKATLSSLRQAGVKRLVMLTGDNEQSAQAMAQGLGFDEIHAQLLPNEKLDWLEKYQQQGLHVAFVGDGINDSPALAKADVGVAMGSGTDVAIETADLTLMNSKFESLYKAYVLSRKTNANTTENIVIALAVVALLLSGLLFGLVDMATGMFVHEASILVVIFNAMRLLRMHQRSAVNKENHQVIYEK</sequence>
<dbReference type="SUPFAM" id="SSF81665">
    <property type="entry name" value="Calcium ATPase, transmembrane domain M"/>
    <property type="match status" value="1"/>
</dbReference>
<reference evidence="14" key="1">
    <citation type="journal article" date="2019" name="Int. J. Syst. Evol. Microbiol.">
        <title>The Global Catalogue of Microorganisms (GCM) 10K type strain sequencing project: providing services to taxonomists for standard genome sequencing and annotation.</title>
        <authorList>
            <consortium name="The Broad Institute Genomics Platform"/>
            <consortium name="The Broad Institute Genome Sequencing Center for Infectious Disease"/>
            <person name="Wu L."/>
            <person name="Ma J."/>
        </authorList>
    </citation>
    <scope>NUCLEOTIDE SEQUENCE [LARGE SCALE GENOMIC DNA]</scope>
    <source>
        <strain evidence="14">CCM 8896</strain>
    </source>
</reference>
<keyword evidence="14" id="KW-1185">Reference proteome</keyword>
<dbReference type="PROSITE" id="PS01229">
    <property type="entry name" value="COF_2"/>
    <property type="match status" value="1"/>
</dbReference>
<keyword evidence="7 11" id="KW-1133">Transmembrane helix</keyword>
<feature type="transmembrane region" description="Helical" evidence="11">
    <location>
        <begin position="260"/>
        <end position="280"/>
    </location>
</feature>
<comment type="similarity">
    <text evidence="2 11">Belongs to the cation transport ATPase (P-type) (TC 3.A.3) family. Type IB subfamily.</text>
</comment>
<evidence type="ECO:0000313" key="14">
    <source>
        <dbReference type="Proteomes" id="UP001597267"/>
    </source>
</evidence>
<gene>
    <name evidence="13" type="ORF">ACFQ5M_04655</name>
</gene>
<keyword evidence="5 11" id="KW-0479">Metal-binding</keyword>
<dbReference type="InterPro" id="IPR044492">
    <property type="entry name" value="P_typ_ATPase_HD_dom"/>
</dbReference>
<evidence type="ECO:0000256" key="1">
    <source>
        <dbReference type="ARBA" id="ARBA00004141"/>
    </source>
</evidence>
<dbReference type="InterPro" id="IPR059000">
    <property type="entry name" value="ATPase_P-type_domA"/>
</dbReference>
<dbReference type="InterPro" id="IPR018303">
    <property type="entry name" value="ATPase_P-typ_P_site"/>
</dbReference>
<dbReference type="PANTHER" id="PTHR48085:SF5">
    <property type="entry name" value="CADMIUM_ZINC-TRANSPORTING ATPASE HMA4-RELATED"/>
    <property type="match status" value="1"/>
</dbReference>
<evidence type="ECO:0000256" key="9">
    <source>
        <dbReference type="ARBA" id="ARBA00039103"/>
    </source>
</evidence>
<evidence type="ECO:0000256" key="2">
    <source>
        <dbReference type="ARBA" id="ARBA00006024"/>
    </source>
</evidence>
<keyword evidence="11" id="KW-0067">ATP-binding</keyword>
<dbReference type="PROSITE" id="PS00154">
    <property type="entry name" value="ATPASE_E1_E2"/>
    <property type="match status" value="1"/>
</dbReference>
<dbReference type="InterPro" id="IPR023299">
    <property type="entry name" value="ATPase_P-typ_cyto_dom_N"/>
</dbReference>
<accession>A0ABW4J858</accession>
<keyword evidence="4 11" id="KW-0812">Transmembrane</keyword>
<evidence type="ECO:0000256" key="10">
    <source>
        <dbReference type="ARBA" id="ARBA00049338"/>
    </source>
</evidence>
<dbReference type="PRINTS" id="PR00119">
    <property type="entry name" value="CATATPASE"/>
</dbReference>
<feature type="transmembrane region" description="Helical" evidence="11">
    <location>
        <begin position="36"/>
        <end position="54"/>
    </location>
</feature>